<dbReference type="GO" id="GO:0005576">
    <property type="term" value="C:extracellular region"/>
    <property type="evidence" value="ECO:0007669"/>
    <property type="project" value="TreeGrafter"/>
</dbReference>
<feature type="domain" description="Glycoside hydrolase family 5" evidence="5">
    <location>
        <begin position="62"/>
        <end position="343"/>
    </location>
</feature>
<dbReference type="Pfam" id="PF00150">
    <property type="entry name" value="Cellulase"/>
    <property type="match status" value="1"/>
</dbReference>
<dbReference type="AlphaFoldDB" id="A0AAD9FQW6"/>
<comment type="similarity">
    <text evidence="1 4">Belongs to the glycosyl hydrolase 5 (cellulase A) family.</text>
</comment>
<dbReference type="SUPFAM" id="SSF51445">
    <property type="entry name" value="(Trans)glycosidases"/>
    <property type="match status" value="1"/>
</dbReference>
<dbReference type="GO" id="GO:0009251">
    <property type="term" value="P:glucan catabolic process"/>
    <property type="evidence" value="ECO:0007669"/>
    <property type="project" value="TreeGrafter"/>
</dbReference>
<keyword evidence="3 4" id="KW-0326">Glycosidase</keyword>
<keyword evidence="2 4" id="KW-0378">Hydrolase</keyword>
<sequence>MTTQVSILRCSGNRIVDAKGEEKILRGACLGGYLLQENFTNGFPGHEKAYRKAMLKVLGQERYDHFWNKFYEYFYAEADTKYFASLGLNLIRVAINYRHLNDDLEPDVIKQEGFKWIDRVIELNAAQGIYTIVDLHAAPGGQNFDWHSDNSLPEALLWEHKDFQDRTVRIWEAIAARYRGHPWVAGYNLLNEPTDESPGATRLLDFYTRLAKAVRAVDPDHILCFDGNTFGADFSGFEAAGFTCENSIFSCHDYATYGFPGGPIYNGTSEDRAKLRKGYERKAKYSKTTDTPVWNGEFGIVYATPDSDGADWERVNDERYACLRDQLRLYADDRISWTIWLYKDIGVQGMVHTPEDSLWNRTFADSLAKKRKHALDFWGTDSTATERRFQSALDFIKEEFPNALPSYPPWWSLRQHFFRRTLYSWISDNLCEEFVQPMAGMSLEELDQLAASFKLENCVSRTKLIELLKE</sequence>
<dbReference type="PANTHER" id="PTHR31297:SF13">
    <property type="entry name" value="PUTATIVE-RELATED"/>
    <property type="match status" value="1"/>
</dbReference>
<comment type="caution">
    <text evidence="6">The sequence shown here is derived from an EMBL/GenBank/DDBJ whole genome shotgun (WGS) entry which is preliminary data.</text>
</comment>
<dbReference type="InterPro" id="IPR050386">
    <property type="entry name" value="Glycosyl_hydrolase_5"/>
</dbReference>
<organism evidence="6 7">
    <name type="scientific">Papiliotrema laurentii</name>
    <name type="common">Cryptococcus laurentii</name>
    <dbReference type="NCBI Taxonomy" id="5418"/>
    <lineage>
        <taxon>Eukaryota</taxon>
        <taxon>Fungi</taxon>
        <taxon>Dikarya</taxon>
        <taxon>Basidiomycota</taxon>
        <taxon>Agaricomycotina</taxon>
        <taxon>Tremellomycetes</taxon>
        <taxon>Tremellales</taxon>
        <taxon>Rhynchogastremaceae</taxon>
        <taxon>Papiliotrema</taxon>
    </lineage>
</organism>
<name>A0AAD9FQW6_PAPLA</name>
<reference evidence="6" key="1">
    <citation type="submission" date="2023-02" db="EMBL/GenBank/DDBJ databases">
        <title>Identification and recombinant expression of a fungal hydrolase from Papiliotrema laurentii that hydrolyzes apple cutin and clears colloidal polyester polyurethane.</title>
        <authorList>
            <consortium name="DOE Joint Genome Institute"/>
            <person name="Roman V.A."/>
            <person name="Bojanowski C."/>
            <person name="Crable B.R."/>
            <person name="Wagner D.N."/>
            <person name="Hung C.S."/>
            <person name="Nadeau L.J."/>
            <person name="Schratz L."/>
            <person name="Haridas S."/>
            <person name="Pangilinan J."/>
            <person name="Lipzen A."/>
            <person name="Na H."/>
            <person name="Yan M."/>
            <person name="Ng V."/>
            <person name="Grigoriev I.V."/>
            <person name="Spatafora J.W."/>
            <person name="Barlow D."/>
            <person name="Biffinger J."/>
            <person name="Kelley-Loughnane N."/>
            <person name="Varaljay V.A."/>
            <person name="Crookes-Goodson W.J."/>
        </authorList>
    </citation>
    <scope>NUCLEOTIDE SEQUENCE</scope>
    <source>
        <strain evidence="6">5307AH</strain>
    </source>
</reference>
<evidence type="ECO:0000256" key="1">
    <source>
        <dbReference type="ARBA" id="ARBA00005641"/>
    </source>
</evidence>
<keyword evidence="7" id="KW-1185">Reference proteome</keyword>
<evidence type="ECO:0000259" key="5">
    <source>
        <dbReference type="Pfam" id="PF00150"/>
    </source>
</evidence>
<dbReference type="EMBL" id="JAODAN010000004">
    <property type="protein sequence ID" value="KAK1924539.1"/>
    <property type="molecule type" value="Genomic_DNA"/>
</dbReference>
<dbReference type="InterPro" id="IPR017853">
    <property type="entry name" value="GH"/>
</dbReference>
<dbReference type="PANTHER" id="PTHR31297">
    <property type="entry name" value="GLUCAN ENDO-1,6-BETA-GLUCOSIDASE B"/>
    <property type="match status" value="1"/>
</dbReference>
<dbReference type="GO" id="GO:0009986">
    <property type="term" value="C:cell surface"/>
    <property type="evidence" value="ECO:0007669"/>
    <property type="project" value="TreeGrafter"/>
</dbReference>
<dbReference type="GO" id="GO:0008422">
    <property type="term" value="F:beta-glucosidase activity"/>
    <property type="evidence" value="ECO:0007669"/>
    <property type="project" value="TreeGrafter"/>
</dbReference>
<gene>
    <name evidence="6" type="ORF">DB88DRAFT_534772</name>
</gene>
<dbReference type="Proteomes" id="UP001182556">
    <property type="component" value="Unassembled WGS sequence"/>
</dbReference>
<dbReference type="Gene3D" id="3.20.20.80">
    <property type="entry name" value="Glycosidases"/>
    <property type="match status" value="1"/>
</dbReference>
<accession>A0AAD9FQW6</accession>
<dbReference type="InterPro" id="IPR001547">
    <property type="entry name" value="Glyco_hydro_5"/>
</dbReference>
<evidence type="ECO:0000313" key="7">
    <source>
        <dbReference type="Proteomes" id="UP001182556"/>
    </source>
</evidence>
<protein>
    <submittedName>
        <fullName evidence="6">Glycoside hydrolase superfamily</fullName>
    </submittedName>
</protein>
<evidence type="ECO:0000313" key="6">
    <source>
        <dbReference type="EMBL" id="KAK1924539.1"/>
    </source>
</evidence>
<dbReference type="FunFam" id="3.20.20.80:FF:000130">
    <property type="entry name" value="Endoglucanase C"/>
    <property type="match status" value="1"/>
</dbReference>
<evidence type="ECO:0000256" key="2">
    <source>
        <dbReference type="ARBA" id="ARBA00022801"/>
    </source>
</evidence>
<proteinExistence type="inferred from homology"/>
<evidence type="ECO:0000256" key="4">
    <source>
        <dbReference type="RuleBase" id="RU361153"/>
    </source>
</evidence>
<evidence type="ECO:0000256" key="3">
    <source>
        <dbReference type="ARBA" id="ARBA00023295"/>
    </source>
</evidence>